<keyword evidence="2" id="KW-1133">Transmembrane helix</keyword>
<gene>
    <name evidence="3" type="ORF">OXX778_LOCUS146</name>
</gene>
<dbReference type="PANTHER" id="PTHR35442">
    <property type="entry name" value="TRANSMEMBRANE PROTEIN 249"/>
    <property type="match status" value="1"/>
</dbReference>
<dbReference type="Pfam" id="PF15158">
    <property type="entry name" value="TMEM249"/>
    <property type="match status" value="1"/>
</dbReference>
<dbReference type="AlphaFoldDB" id="A0A813M9Z5"/>
<keyword evidence="4" id="KW-1185">Reference proteome</keyword>
<keyword evidence="2" id="KW-0472">Membrane</keyword>
<evidence type="ECO:0000256" key="1">
    <source>
        <dbReference type="SAM" id="Coils"/>
    </source>
</evidence>
<feature type="transmembrane region" description="Helical" evidence="2">
    <location>
        <begin position="60"/>
        <end position="81"/>
    </location>
</feature>
<comment type="caution">
    <text evidence="3">The sequence shown here is derived from an EMBL/GenBank/DDBJ whole genome shotgun (WGS) entry which is preliminary data.</text>
</comment>
<dbReference type="Proteomes" id="UP000663879">
    <property type="component" value="Unassembled WGS sequence"/>
</dbReference>
<name>A0A813M9Z5_9BILA</name>
<proteinExistence type="predicted"/>
<dbReference type="OrthoDB" id="5519333at2759"/>
<evidence type="ECO:0008006" key="5">
    <source>
        <dbReference type="Google" id="ProtNLM"/>
    </source>
</evidence>
<keyword evidence="1" id="KW-0175">Coiled coil</keyword>
<sequence>MPFKEEHSIRFLNKILKQIKFIVEPETKLKYRLDKNPFYPFTQIESFKFVYEYRLLTKSLINLMFSYVCFGFVTEFLQTIINSKFQIYFLLWISAFVTHCFTFFFLARSFIFIQKRRLVIDLLNRNYSFFVSDDLVIKNDLHQIYIRLIERYVVKNQRIFCLVLDGKGIDKLELCSFCNNFELLRKLAQKLCLNLGLNYFDMSNKSKYHQILNYCYSEDSQDDFWKHLLNQNRIIISKNAFYWKNLLDKNYDFSESNLISDNDGKTTELFSVSQLVSEVASVRSMNSSTSHLQKVSNFDQAQEAVLSFNQLKNQLDMLSQQIKAIQNLKNE</sequence>
<accession>A0A813M9Z5</accession>
<protein>
    <recommendedName>
        <fullName evidence="5">Transmembrane protein</fullName>
    </recommendedName>
</protein>
<dbReference type="PANTHER" id="PTHR35442:SF1">
    <property type="entry name" value="CATION CHANNEL SPERM-ASSOCIATED AUXILIARY SUBUNIT TMEM249"/>
    <property type="match status" value="1"/>
</dbReference>
<dbReference type="EMBL" id="CAJNOC010000006">
    <property type="protein sequence ID" value="CAF0704350.1"/>
    <property type="molecule type" value="Genomic_DNA"/>
</dbReference>
<keyword evidence="2" id="KW-0812">Transmembrane</keyword>
<evidence type="ECO:0000313" key="3">
    <source>
        <dbReference type="EMBL" id="CAF0704350.1"/>
    </source>
</evidence>
<organism evidence="3 4">
    <name type="scientific">Brachionus calyciflorus</name>
    <dbReference type="NCBI Taxonomy" id="104777"/>
    <lineage>
        <taxon>Eukaryota</taxon>
        <taxon>Metazoa</taxon>
        <taxon>Spiralia</taxon>
        <taxon>Gnathifera</taxon>
        <taxon>Rotifera</taxon>
        <taxon>Eurotatoria</taxon>
        <taxon>Monogononta</taxon>
        <taxon>Pseudotrocha</taxon>
        <taxon>Ploima</taxon>
        <taxon>Brachionidae</taxon>
        <taxon>Brachionus</taxon>
    </lineage>
</organism>
<reference evidence="3" key="1">
    <citation type="submission" date="2021-02" db="EMBL/GenBank/DDBJ databases">
        <authorList>
            <person name="Nowell W R."/>
        </authorList>
    </citation>
    <scope>NUCLEOTIDE SEQUENCE</scope>
    <source>
        <strain evidence="3">Ploen Becks lab</strain>
    </source>
</reference>
<feature type="transmembrane region" description="Helical" evidence="2">
    <location>
        <begin position="87"/>
        <end position="107"/>
    </location>
</feature>
<evidence type="ECO:0000313" key="4">
    <source>
        <dbReference type="Proteomes" id="UP000663879"/>
    </source>
</evidence>
<dbReference type="InterPro" id="IPR027861">
    <property type="entry name" value="TMEM249"/>
</dbReference>
<feature type="coiled-coil region" evidence="1">
    <location>
        <begin position="301"/>
        <end position="331"/>
    </location>
</feature>
<evidence type="ECO:0000256" key="2">
    <source>
        <dbReference type="SAM" id="Phobius"/>
    </source>
</evidence>